<dbReference type="AlphaFoldDB" id="A0A3E1RDB8"/>
<evidence type="ECO:0000256" key="3">
    <source>
        <dbReference type="ARBA" id="ARBA00022691"/>
    </source>
</evidence>
<dbReference type="Gene3D" id="3.40.50.150">
    <property type="entry name" value="Vaccinia Virus protein VP39"/>
    <property type="match status" value="1"/>
</dbReference>
<dbReference type="PANTHER" id="PTHR43712">
    <property type="entry name" value="PUTATIVE (AFU_ORTHOLOGUE AFUA_4G14580)-RELATED"/>
    <property type="match status" value="1"/>
</dbReference>
<evidence type="ECO:0000313" key="7">
    <source>
        <dbReference type="EMBL" id="RFO97012.1"/>
    </source>
</evidence>
<dbReference type="InterPro" id="IPR029063">
    <property type="entry name" value="SAM-dependent_MTases_sf"/>
</dbReference>
<dbReference type="InterPro" id="IPR001077">
    <property type="entry name" value="COMT_C"/>
</dbReference>
<proteinExistence type="predicted"/>
<dbReference type="InterPro" id="IPR036390">
    <property type="entry name" value="WH_DNA-bd_sf"/>
</dbReference>
<dbReference type="GO" id="GO:0008171">
    <property type="term" value="F:O-methyltransferase activity"/>
    <property type="evidence" value="ECO:0007669"/>
    <property type="project" value="InterPro"/>
</dbReference>
<gene>
    <name evidence="7" type="ORF">DIC66_11035</name>
</gene>
<feature type="domain" description="O-methyltransferase dimerisation" evidence="6">
    <location>
        <begin position="59"/>
        <end position="130"/>
    </location>
</feature>
<dbReference type="CDD" id="cd02440">
    <property type="entry name" value="AdoMet_MTases"/>
    <property type="match status" value="1"/>
</dbReference>
<sequence>MPNLDIANSPSGLASTHDWMDGVHRKVEQWMAQPWLYRLALSNPLTRWFAQRRTRQIFDLMSGFVYSQVLLSCVRLKLFAQLQKAPATLEELASRCHMPEAALQRLLLSAVSLKLLERRSHQRYGLGPLGMPIAAHEGIRAMIEHNSLLYRDLAEPTTFLQDAWSGQMAAYWPYAHAATPQQAKEADAAHVDRYSALMAASQTFVLQEVLDTFPFGQYRCVLDVGAGKGRFMAELAGREKQLRLQLFDLPQVLALARHNHAALGLQAEVEYHPGSFFDDALPQGADLVTLIRVAHDHPDDQVRTIFQKIFDALPVGGTLLLAEPMAQEPLEAQAGDAYFHFYLLAMGAGRLRTPTELSRMLADTGFVHVELLPNAMPIHTRLLVARKPGC</sequence>
<dbReference type="PIRSF" id="PIRSF005739">
    <property type="entry name" value="O-mtase"/>
    <property type="match status" value="1"/>
</dbReference>
<organism evidence="7 8">
    <name type="scientific">Rhodoferax lacus</name>
    <dbReference type="NCBI Taxonomy" id="2184758"/>
    <lineage>
        <taxon>Bacteria</taxon>
        <taxon>Pseudomonadati</taxon>
        <taxon>Pseudomonadota</taxon>
        <taxon>Betaproteobacteria</taxon>
        <taxon>Burkholderiales</taxon>
        <taxon>Comamonadaceae</taxon>
        <taxon>Rhodoferax</taxon>
    </lineage>
</organism>
<keyword evidence="1" id="KW-0489">Methyltransferase</keyword>
<evidence type="ECO:0000313" key="8">
    <source>
        <dbReference type="Proteomes" id="UP000260665"/>
    </source>
</evidence>
<evidence type="ECO:0000259" key="5">
    <source>
        <dbReference type="Pfam" id="PF00891"/>
    </source>
</evidence>
<accession>A0A3E1RDB8</accession>
<dbReference type="InterPro" id="IPR012967">
    <property type="entry name" value="COMT_dimerisation"/>
</dbReference>
<dbReference type="GO" id="GO:0032259">
    <property type="term" value="P:methylation"/>
    <property type="evidence" value="ECO:0007669"/>
    <property type="project" value="UniProtKB-KW"/>
</dbReference>
<dbReference type="RefSeq" id="WP_117177068.1">
    <property type="nucleotide sequence ID" value="NZ_QFZK01000005.1"/>
</dbReference>
<dbReference type="Pfam" id="PF08100">
    <property type="entry name" value="Dimerisation"/>
    <property type="match status" value="1"/>
</dbReference>
<keyword evidence="2" id="KW-0808">Transferase</keyword>
<dbReference type="Proteomes" id="UP000260665">
    <property type="component" value="Unassembled WGS sequence"/>
</dbReference>
<dbReference type="InterPro" id="IPR016461">
    <property type="entry name" value="COMT-like"/>
</dbReference>
<keyword evidence="3" id="KW-0949">S-adenosyl-L-methionine</keyword>
<evidence type="ECO:0000256" key="1">
    <source>
        <dbReference type="ARBA" id="ARBA00022603"/>
    </source>
</evidence>
<evidence type="ECO:0000259" key="6">
    <source>
        <dbReference type="Pfam" id="PF08100"/>
    </source>
</evidence>
<dbReference type="PANTHER" id="PTHR43712:SF2">
    <property type="entry name" value="O-METHYLTRANSFERASE CICE"/>
    <property type="match status" value="1"/>
</dbReference>
<dbReference type="InterPro" id="IPR036388">
    <property type="entry name" value="WH-like_DNA-bd_sf"/>
</dbReference>
<dbReference type="Gene3D" id="1.10.10.10">
    <property type="entry name" value="Winged helix-like DNA-binding domain superfamily/Winged helix DNA-binding domain"/>
    <property type="match status" value="1"/>
</dbReference>
<dbReference type="GO" id="GO:0046983">
    <property type="term" value="F:protein dimerization activity"/>
    <property type="evidence" value="ECO:0007669"/>
    <property type="project" value="InterPro"/>
</dbReference>
<protein>
    <recommendedName>
        <fullName evidence="9">Methyltransferase</fullName>
    </recommendedName>
</protein>
<dbReference type="PROSITE" id="PS51683">
    <property type="entry name" value="SAM_OMT_II"/>
    <property type="match status" value="1"/>
</dbReference>
<dbReference type="SUPFAM" id="SSF53335">
    <property type="entry name" value="S-adenosyl-L-methionine-dependent methyltransferases"/>
    <property type="match status" value="1"/>
</dbReference>
<feature type="domain" description="O-methyltransferase C-terminal" evidence="5">
    <location>
        <begin position="163"/>
        <end position="366"/>
    </location>
</feature>
<dbReference type="EMBL" id="QFZK01000005">
    <property type="protein sequence ID" value="RFO97012.1"/>
    <property type="molecule type" value="Genomic_DNA"/>
</dbReference>
<feature type="active site" description="Proton acceptor" evidence="4">
    <location>
        <position position="295"/>
    </location>
</feature>
<dbReference type="SUPFAM" id="SSF46785">
    <property type="entry name" value="Winged helix' DNA-binding domain"/>
    <property type="match status" value="1"/>
</dbReference>
<reference evidence="7 8" key="1">
    <citation type="submission" date="2018-05" db="EMBL/GenBank/DDBJ databases">
        <title>Rhodoferax soyangensis sp.nov., isolated from an oligotrophic freshwater lake.</title>
        <authorList>
            <person name="Park M."/>
        </authorList>
    </citation>
    <scope>NUCLEOTIDE SEQUENCE [LARGE SCALE GENOMIC DNA]</scope>
    <source>
        <strain evidence="7 8">IMCC26218</strain>
    </source>
</reference>
<dbReference type="Pfam" id="PF00891">
    <property type="entry name" value="Methyltransf_2"/>
    <property type="match status" value="1"/>
</dbReference>
<evidence type="ECO:0000256" key="2">
    <source>
        <dbReference type="ARBA" id="ARBA00022679"/>
    </source>
</evidence>
<evidence type="ECO:0008006" key="9">
    <source>
        <dbReference type="Google" id="ProtNLM"/>
    </source>
</evidence>
<name>A0A3E1RDB8_9BURK</name>
<dbReference type="OrthoDB" id="9766840at2"/>
<evidence type="ECO:0000256" key="4">
    <source>
        <dbReference type="PIRSR" id="PIRSR005739-1"/>
    </source>
</evidence>
<keyword evidence="8" id="KW-1185">Reference proteome</keyword>
<comment type="caution">
    <text evidence="7">The sequence shown here is derived from an EMBL/GenBank/DDBJ whole genome shotgun (WGS) entry which is preliminary data.</text>
</comment>